<keyword evidence="7" id="KW-1185">Reference proteome</keyword>
<dbReference type="Gene3D" id="3.40.50.300">
    <property type="entry name" value="P-loop containing nucleotide triphosphate hydrolases"/>
    <property type="match status" value="2"/>
</dbReference>
<dbReference type="InterPro" id="IPR014001">
    <property type="entry name" value="Helicase_ATP-bd"/>
</dbReference>
<dbReference type="PANTHER" id="PTHR30580:SF1">
    <property type="entry name" value="COMF OPERON PROTEIN 1"/>
    <property type="match status" value="1"/>
</dbReference>
<dbReference type="Pfam" id="PF00270">
    <property type="entry name" value="DEAD"/>
    <property type="match status" value="1"/>
</dbReference>
<name>A0ABW4BSL2_9LACO</name>
<proteinExistence type="predicted"/>
<feature type="domain" description="Helicase C-terminal" evidence="5">
    <location>
        <begin position="312"/>
        <end position="457"/>
    </location>
</feature>
<dbReference type="Proteomes" id="UP001597191">
    <property type="component" value="Unassembled WGS sequence"/>
</dbReference>
<organism evidence="6 7">
    <name type="scientific">Lapidilactobacillus gannanensis</name>
    <dbReference type="NCBI Taxonomy" id="2486002"/>
    <lineage>
        <taxon>Bacteria</taxon>
        <taxon>Bacillati</taxon>
        <taxon>Bacillota</taxon>
        <taxon>Bacilli</taxon>
        <taxon>Lactobacillales</taxon>
        <taxon>Lactobacillaceae</taxon>
        <taxon>Lapidilactobacillus</taxon>
    </lineage>
</organism>
<dbReference type="PANTHER" id="PTHR30580">
    <property type="entry name" value="PRIMOSOMAL PROTEIN N"/>
    <property type="match status" value="1"/>
</dbReference>
<dbReference type="InterPro" id="IPR001650">
    <property type="entry name" value="Helicase_C-like"/>
</dbReference>
<evidence type="ECO:0000256" key="3">
    <source>
        <dbReference type="ARBA" id="ARBA00023125"/>
    </source>
</evidence>
<sequence>MNLPEVLLCQSWWQLLLGRQLLFQELPNELQAFLQKTDYQSWWPELVVVKGIEQVATGQWFCQRCFTEVPATQKLATGALYCTACLGLGRISQRDQLVSLPIDQAFAKNNPLTWSGQLTQQQAQVAKAILAQFQNDSVSDQLLWAVTGAGKTEMIFPIIAAALQRGQRVAVVAPRLDVCNELYPRLQQAFAKTSLILLHGQQHQTYYLAQLVVATTHQLLRFKQAFDLLIIDEVDSFPFAGNQMLANAVRQALKPNGQRLFLSATPPSDLQRLSQRGQLPLHYLPQRFHGRNLPVPEILITTIFKKTIFAPKVQRLFRYLFDQQRRWLVFVPQAAQLPRYQDAWQAAFPRVPVATVHANDPQRLAKVAAFRAGQGKVLFTTTILERGVTFNHIDVVILAADHRQFSTSNLVQIAGRADRAFSGSRGHVYFCCQYYTWAIQQACRQINHLNQVPTTKS</sequence>
<dbReference type="PROSITE" id="PS51192">
    <property type="entry name" value="HELICASE_ATP_BIND_1"/>
    <property type="match status" value="1"/>
</dbReference>
<keyword evidence="2" id="KW-0067">ATP-binding</keyword>
<accession>A0ABW4BSL2</accession>
<dbReference type="PROSITE" id="PS51194">
    <property type="entry name" value="HELICASE_CTER"/>
    <property type="match status" value="1"/>
</dbReference>
<dbReference type="SUPFAM" id="SSF52540">
    <property type="entry name" value="P-loop containing nucleoside triphosphate hydrolases"/>
    <property type="match status" value="1"/>
</dbReference>
<dbReference type="Pfam" id="PF00271">
    <property type="entry name" value="Helicase_C"/>
    <property type="match status" value="1"/>
</dbReference>
<evidence type="ECO:0000256" key="1">
    <source>
        <dbReference type="ARBA" id="ARBA00022741"/>
    </source>
</evidence>
<keyword evidence="6" id="KW-0347">Helicase</keyword>
<dbReference type="EMBL" id="JBHTOH010000094">
    <property type="protein sequence ID" value="MFD1412173.1"/>
    <property type="molecule type" value="Genomic_DNA"/>
</dbReference>
<feature type="domain" description="Helicase ATP-binding" evidence="4">
    <location>
        <begin position="132"/>
        <end position="284"/>
    </location>
</feature>
<comment type="caution">
    <text evidence="6">The sequence shown here is derived from an EMBL/GenBank/DDBJ whole genome shotgun (WGS) entry which is preliminary data.</text>
</comment>
<evidence type="ECO:0000259" key="4">
    <source>
        <dbReference type="PROSITE" id="PS51192"/>
    </source>
</evidence>
<evidence type="ECO:0000313" key="6">
    <source>
        <dbReference type="EMBL" id="MFD1412173.1"/>
    </source>
</evidence>
<keyword evidence="1" id="KW-0547">Nucleotide-binding</keyword>
<dbReference type="InterPro" id="IPR011545">
    <property type="entry name" value="DEAD/DEAH_box_helicase_dom"/>
</dbReference>
<evidence type="ECO:0000256" key="2">
    <source>
        <dbReference type="ARBA" id="ARBA00022840"/>
    </source>
</evidence>
<dbReference type="InterPro" id="IPR027417">
    <property type="entry name" value="P-loop_NTPase"/>
</dbReference>
<keyword evidence="6" id="KW-0378">Hydrolase</keyword>
<dbReference type="GO" id="GO:0004386">
    <property type="term" value="F:helicase activity"/>
    <property type="evidence" value="ECO:0007669"/>
    <property type="project" value="UniProtKB-KW"/>
</dbReference>
<dbReference type="SMART" id="SM00490">
    <property type="entry name" value="HELICc"/>
    <property type="match status" value="1"/>
</dbReference>
<gene>
    <name evidence="6" type="ORF">ACFQ4R_11335</name>
</gene>
<protein>
    <submittedName>
        <fullName evidence="6">DEAD/DEAH box helicase</fullName>
    </submittedName>
</protein>
<dbReference type="SMART" id="SM00487">
    <property type="entry name" value="DEXDc"/>
    <property type="match status" value="1"/>
</dbReference>
<dbReference type="RefSeq" id="WP_125648140.1">
    <property type="nucleotide sequence ID" value="NZ_JBHTOH010000094.1"/>
</dbReference>
<evidence type="ECO:0000259" key="5">
    <source>
        <dbReference type="PROSITE" id="PS51194"/>
    </source>
</evidence>
<keyword evidence="3" id="KW-0238">DNA-binding</keyword>
<reference evidence="7" key="1">
    <citation type="journal article" date="2019" name="Int. J. Syst. Evol. Microbiol.">
        <title>The Global Catalogue of Microorganisms (GCM) 10K type strain sequencing project: providing services to taxonomists for standard genome sequencing and annotation.</title>
        <authorList>
            <consortium name="The Broad Institute Genomics Platform"/>
            <consortium name="The Broad Institute Genome Sequencing Center for Infectious Disease"/>
            <person name="Wu L."/>
            <person name="Ma J."/>
        </authorList>
    </citation>
    <scope>NUCLEOTIDE SEQUENCE [LARGE SCALE GENOMIC DNA]</scope>
    <source>
        <strain evidence="7">CCM 8937</strain>
    </source>
</reference>
<evidence type="ECO:0000313" key="7">
    <source>
        <dbReference type="Proteomes" id="UP001597191"/>
    </source>
</evidence>